<protein>
    <submittedName>
        <fullName evidence="2">WYL domain-containing protein</fullName>
    </submittedName>
</protein>
<accession>A0A415I132</accession>
<sequence length="352" mass="40549">MKEETINWELVNSLGYKRANRLRKIEHVLVSCPLGITPEDLCDKIGLQGRARIRTLQNDLNELRSLYTCQWITTAPYRLELRGGDLAFPEAEFNTKDRKQLNSICRLIAFFDGAIPIRDFLKVSLGDVDAALNAMSENIDIPTTISELRYIKDIYDAIENKVPIDMIYPRINGGRRFTLSPYMLKRFNGKWFVLGRISEENPFDWTVIPLAAIEMMSPNMDNVKYSPAKIYELQSLKNKIRRYYSNVLGFYVPTNETDKAKVSRELNPDKLQIEEVKLKVNKQIIRFLKENPIHSTQNIKDDTGEVTLKLVLNPLLKQKLLGFGADLEVVSPISLRNELYNVAQQMLTLYAK</sequence>
<name>A0A415I132_9BACE</name>
<dbReference type="PANTHER" id="PTHR34580:SF1">
    <property type="entry name" value="PROTEIN PAFC"/>
    <property type="match status" value="1"/>
</dbReference>
<dbReference type="EMBL" id="QROC01000002">
    <property type="protein sequence ID" value="RHL01346.1"/>
    <property type="molecule type" value="Genomic_DNA"/>
</dbReference>
<dbReference type="InterPro" id="IPR051534">
    <property type="entry name" value="CBASS_pafABC_assoc_protein"/>
</dbReference>
<dbReference type="Proteomes" id="UP000284417">
    <property type="component" value="Unassembled WGS sequence"/>
</dbReference>
<dbReference type="PANTHER" id="PTHR34580">
    <property type="match status" value="1"/>
</dbReference>
<gene>
    <name evidence="2" type="ORF">DW042_02110</name>
</gene>
<dbReference type="InterPro" id="IPR057727">
    <property type="entry name" value="WCX_dom"/>
</dbReference>
<evidence type="ECO:0000313" key="3">
    <source>
        <dbReference type="Proteomes" id="UP000284417"/>
    </source>
</evidence>
<feature type="domain" description="WCX" evidence="1">
    <location>
        <begin position="274"/>
        <end position="347"/>
    </location>
</feature>
<evidence type="ECO:0000313" key="2">
    <source>
        <dbReference type="EMBL" id="RHL01346.1"/>
    </source>
</evidence>
<proteinExistence type="predicted"/>
<dbReference type="RefSeq" id="WP_118407209.1">
    <property type="nucleotide sequence ID" value="NZ_JAQKDB010000017.1"/>
</dbReference>
<dbReference type="Pfam" id="PF25583">
    <property type="entry name" value="WCX"/>
    <property type="match status" value="1"/>
</dbReference>
<dbReference type="AlphaFoldDB" id="A0A415I132"/>
<evidence type="ECO:0000259" key="1">
    <source>
        <dbReference type="Pfam" id="PF25583"/>
    </source>
</evidence>
<comment type="caution">
    <text evidence="2">The sequence shown here is derived from an EMBL/GenBank/DDBJ whole genome shotgun (WGS) entry which is preliminary data.</text>
</comment>
<reference evidence="2 3" key="1">
    <citation type="submission" date="2018-08" db="EMBL/GenBank/DDBJ databases">
        <title>A genome reference for cultivated species of the human gut microbiota.</title>
        <authorList>
            <person name="Zou Y."/>
            <person name="Xue W."/>
            <person name="Luo G."/>
        </authorList>
    </citation>
    <scope>NUCLEOTIDE SEQUENCE [LARGE SCALE GENOMIC DNA]</scope>
    <source>
        <strain evidence="2 3">AF39-6AC</strain>
    </source>
</reference>
<organism evidence="2 3">
    <name type="scientific">Bacteroides xylanisolvens</name>
    <dbReference type="NCBI Taxonomy" id="371601"/>
    <lineage>
        <taxon>Bacteria</taxon>
        <taxon>Pseudomonadati</taxon>
        <taxon>Bacteroidota</taxon>
        <taxon>Bacteroidia</taxon>
        <taxon>Bacteroidales</taxon>
        <taxon>Bacteroidaceae</taxon>
        <taxon>Bacteroides</taxon>
    </lineage>
</organism>